<feature type="chain" id="PRO_5042085759" description="Peptidoglycan binding-like domain-containing protein" evidence="1">
    <location>
        <begin position="20"/>
        <end position="322"/>
    </location>
</feature>
<protein>
    <recommendedName>
        <fullName evidence="2">Peptidoglycan binding-like domain-containing protein</fullName>
    </recommendedName>
</protein>
<dbReference type="GO" id="GO:0005509">
    <property type="term" value="F:calcium ion binding"/>
    <property type="evidence" value="ECO:0007669"/>
    <property type="project" value="InterPro"/>
</dbReference>
<dbReference type="GO" id="GO:0016042">
    <property type="term" value="P:lipid catabolic process"/>
    <property type="evidence" value="ECO:0007669"/>
    <property type="project" value="InterPro"/>
</dbReference>
<dbReference type="GO" id="GO:0005576">
    <property type="term" value="C:extracellular region"/>
    <property type="evidence" value="ECO:0007669"/>
    <property type="project" value="InterPro"/>
</dbReference>
<evidence type="ECO:0000313" key="3">
    <source>
        <dbReference type="EMBL" id="GMK58545.1"/>
    </source>
</evidence>
<reference evidence="3" key="2">
    <citation type="submission" date="2023-06" db="EMBL/GenBank/DDBJ databases">
        <authorList>
            <person name="Kobayashi Y."/>
            <person name="Kayamori A."/>
            <person name="Aoki K."/>
            <person name="Shiwa Y."/>
            <person name="Fujita N."/>
            <person name="Sugita T."/>
            <person name="Iwasaki W."/>
            <person name="Tanaka N."/>
            <person name="Takashima M."/>
        </authorList>
    </citation>
    <scope>NUCLEOTIDE SEQUENCE</scope>
    <source>
        <strain evidence="3">HIS016</strain>
    </source>
</reference>
<dbReference type="InterPro" id="IPR036366">
    <property type="entry name" value="PGBDSf"/>
</dbReference>
<keyword evidence="4" id="KW-1185">Reference proteome</keyword>
<keyword evidence="1" id="KW-0732">Signal</keyword>
<dbReference type="InterPro" id="IPR036444">
    <property type="entry name" value="PLipase_A2_dom_sf"/>
</dbReference>
<dbReference type="Pfam" id="PF01471">
    <property type="entry name" value="PG_binding_1"/>
    <property type="match status" value="2"/>
</dbReference>
<dbReference type="Gene3D" id="1.10.101.10">
    <property type="entry name" value="PGBD-like superfamily/PGBD"/>
    <property type="match status" value="2"/>
</dbReference>
<proteinExistence type="predicted"/>
<dbReference type="GO" id="GO:0004623">
    <property type="term" value="F:phospholipase A2 activity"/>
    <property type="evidence" value="ECO:0007669"/>
    <property type="project" value="InterPro"/>
</dbReference>
<dbReference type="InterPro" id="IPR002477">
    <property type="entry name" value="Peptidoglycan-bd-like"/>
</dbReference>
<dbReference type="Gene3D" id="1.20.90.10">
    <property type="entry name" value="Phospholipase A2 domain"/>
    <property type="match status" value="1"/>
</dbReference>
<name>A0AAD3TX58_9TREE</name>
<evidence type="ECO:0000256" key="1">
    <source>
        <dbReference type="SAM" id="SignalP"/>
    </source>
</evidence>
<accession>A0AAD3TX58</accession>
<dbReference type="GO" id="GO:0050482">
    <property type="term" value="P:arachidonate secretion"/>
    <property type="evidence" value="ECO:0007669"/>
    <property type="project" value="InterPro"/>
</dbReference>
<organism evidence="3 4">
    <name type="scientific">Cutaneotrichosporon spelunceum</name>
    <dbReference type="NCBI Taxonomy" id="1672016"/>
    <lineage>
        <taxon>Eukaryota</taxon>
        <taxon>Fungi</taxon>
        <taxon>Dikarya</taxon>
        <taxon>Basidiomycota</taxon>
        <taxon>Agaricomycotina</taxon>
        <taxon>Tremellomycetes</taxon>
        <taxon>Trichosporonales</taxon>
        <taxon>Trichosporonaceae</taxon>
        <taxon>Cutaneotrichosporon</taxon>
    </lineage>
</organism>
<dbReference type="EMBL" id="BTCM01000005">
    <property type="protein sequence ID" value="GMK58545.1"/>
    <property type="molecule type" value="Genomic_DNA"/>
</dbReference>
<dbReference type="InterPro" id="IPR036365">
    <property type="entry name" value="PGBD-like_sf"/>
</dbReference>
<dbReference type="PANTHER" id="PTHR12824">
    <property type="entry name" value="GROUP XII SECRETORY PHOSPHOLIPASE A2 FAMILY MEMBER"/>
    <property type="match status" value="1"/>
</dbReference>
<gene>
    <name evidence="3" type="primary">PLA2G12A</name>
    <name evidence="3" type="ORF">CspeluHIS016_0505770</name>
</gene>
<dbReference type="GO" id="GO:0006644">
    <property type="term" value="P:phospholipid metabolic process"/>
    <property type="evidence" value="ECO:0007669"/>
    <property type="project" value="InterPro"/>
</dbReference>
<dbReference type="InterPro" id="IPR010711">
    <property type="entry name" value="PLA2G12"/>
</dbReference>
<dbReference type="AlphaFoldDB" id="A0AAD3TX58"/>
<dbReference type="SUPFAM" id="SSF48619">
    <property type="entry name" value="Phospholipase A2, PLA2"/>
    <property type="match status" value="1"/>
</dbReference>
<dbReference type="Proteomes" id="UP001222932">
    <property type="component" value="Unassembled WGS sequence"/>
</dbReference>
<evidence type="ECO:0000259" key="2">
    <source>
        <dbReference type="Pfam" id="PF01471"/>
    </source>
</evidence>
<feature type="domain" description="Peptidoglycan binding-like" evidence="2">
    <location>
        <begin position="84"/>
        <end position="132"/>
    </location>
</feature>
<comment type="caution">
    <text evidence="3">The sequence shown here is derived from an EMBL/GenBank/DDBJ whole genome shotgun (WGS) entry which is preliminary data.</text>
</comment>
<dbReference type="SUPFAM" id="SSF47090">
    <property type="entry name" value="PGBD-like"/>
    <property type="match status" value="2"/>
</dbReference>
<dbReference type="Pfam" id="PF06951">
    <property type="entry name" value="PLA2G12"/>
    <property type="match status" value="1"/>
</dbReference>
<dbReference type="PANTHER" id="PTHR12824:SF8">
    <property type="entry name" value="GXIVSPLA2, ISOFORM A"/>
    <property type="match status" value="1"/>
</dbReference>
<reference evidence="3" key="1">
    <citation type="journal article" date="2023" name="BMC Genomics">
        <title>Chromosome-level genome assemblies of Cutaneotrichosporon spp. (Trichosporonales, Basidiomycota) reveal imbalanced evolution between nucleotide sequences and chromosome synteny.</title>
        <authorList>
            <person name="Kobayashi Y."/>
            <person name="Kayamori A."/>
            <person name="Aoki K."/>
            <person name="Shiwa Y."/>
            <person name="Matsutani M."/>
            <person name="Fujita N."/>
            <person name="Sugita T."/>
            <person name="Iwasaki W."/>
            <person name="Tanaka N."/>
            <person name="Takashima M."/>
        </authorList>
    </citation>
    <scope>NUCLEOTIDE SEQUENCE</scope>
    <source>
        <strain evidence="3">HIS016</strain>
    </source>
</reference>
<sequence length="322" mass="33064">MRLHFVIATLALVGVGTLARPNPAPTAEAVALPERDVDSTHPRGHNPVARDASAITKAALAPRGVGPLNPTAFAGAGAPASSIRALQYLLQPHTRLVTDGIWGPATQGAVRNYQAKSGLVADGIPGPATLGSLAATVRQGSGGAAVRAVQSVVGVAVDGDFGPATRNAVISYQRARGLAADGIVGRDTWSGVFSYRAGSTTTHPKVDLPGTLGTGRCPNGQRSISRGVKAEPNGCGAKGGIDYPDLIFTKCCNTHDICYSDCSRSKAGCDGEFGACLRGRCDQLLVPARPLCYSAASIYIAGVVGYGQDAFDKATKRHCKCA</sequence>
<feature type="signal peptide" evidence="1">
    <location>
        <begin position="1"/>
        <end position="19"/>
    </location>
</feature>
<evidence type="ECO:0000313" key="4">
    <source>
        <dbReference type="Proteomes" id="UP001222932"/>
    </source>
</evidence>
<feature type="domain" description="Peptidoglycan binding-like" evidence="2">
    <location>
        <begin position="156"/>
        <end position="189"/>
    </location>
</feature>